<evidence type="ECO:0000259" key="1">
    <source>
        <dbReference type="Pfam" id="PF03109"/>
    </source>
</evidence>
<dbReference type="GO" id="GO:0006744">
    <property type="term" value="P:ubiquinone biosynthetic process"/>
    <property type="evidence" value="ECO:0007669"/>
    <property type="project" value="TreeGrafter"/>
</dbReference>
<gene>
    <name evidence="2" type="ORF">SAMN04488068_2147</name>
</gene>
<keyword evidence="2" id="KW-0830">Ubiquinone</keyword>
<dbReference type="Pfam" id="PF03109">
    <property type="entry name" value="ABC1"/>
    <property type="match status" value="1"/>
</dbReference>
<dbReference type="SUPFAM" id="SSF56112">
    <property type="entry name" value="Protein kinase-like (PK-like)"/>
    <property type="match status" value="1"/>
</dbReference>
<keyword evidence="3" id="KW-1185">Reference proteome</keyword>
<dbReference type="InterPro" id="IPR004147">
    <property type="entry name" value="ABC1_dom"/>
</dbReference>
<keyword evidence="2" id="KW-0418">Kinase</keyword>
<dbReference type="GO" id="GO:0016301">
    <property type="term" value="F:kinase activity"/>
    <property type="evidence" value="ECO:0007669"/>
    <property type="project" value="UniProtKB-KW"/>
</dbReference>
<dbReference type="EMBL" id="FQWZ01000004">
    <property type="protein sequence ID" value="SHG99228.1"/>
    <property type="molecule type" value="Genomic_DNA"/>
</dbReference>
<dbReference type="AlphaFoldDB" id="A0A1M5PBR9"/>
<proteinExistence type="predicted"/>
<evidence type="ECO:0000313" key="3">
    <source>
        <dbReference type="Proteomes" id="UP000199758"/>
    </source>
</evidence>
<reference evidence="2 3" key="1">
    <citation type="submission" date="2016-11" db="EMBL/GenBank/DDBJ databases">
        <authorList>
            <person name="Jaros S."/>
            <person name="Januszkiewicz K."/>
            <person name="Wedrychowicz H."/>
        </authorList>
    </citation>
    <scope>NUCLEOTIDE SEQUENCE [LARGE SCALE GENOMIC DNA]</scope>
    <source>
        <strain evidence="2 3">CGMCC 1.7049</strain>
    </source>
</reference>
<protein>
    <submittedName>
        <fullName evidence="2">Predicted unusual protein kinase regulating ubiquinone biosynthesis, AarF/ABC1/UbiB family</fullName>
    </submittedName>
</protein>
<dbReference type="STRING" id="490188.SAMN04488068_2147"/>
<evidence type="ECO:0000313" key="2">
    <source>
        <dbReference type="EMBL" id="SHG99228.1"/>
    </source>
</evidence>
<dbReference type="PANTHER" id="PTHR43851:SF3">
    <property type="entry name" value="COENZYME Q8"/>
    <property type="match status" value="1"/>
</dbReference>
<sequence>MPARPPSPTSRTLKLFGAGARTLGRVVLQKLTPGDDADSQARHWGAVGADWVRTLASLRGAAMKLGQLASQYGDLLPPALADQLRLLQRAAVPVPLADLQALIDTQWSAAQRAQVARIEPVALAAASIGQVHRATLADGRAVVVKIRYPGVKEAVDADLVQLRRLITLSKLLPLDDAAMDRLMDEVRARFAEETDYSRELEHLQAMHQYASLPGIVYATPETALCTDGLIVMSEEPGEPLEQARLALPALREQWALHLCQWFVHSLFFARAVHADPHAGNFAFRSDGHVVVYDMGCVKRVPAATVAQVARMLRAALAQDWSGVHDCLRALDGVDPAVDFDELQELYAEFGTLSLGRMVEHDTVDFGQPHFIDDLRAAGRRHIRYTFKFTPVSDLVFVMRELSGLYWLLRTLDARVPLRALILDTLHRYEQAAAA</sequence>
<name>A0A1M5PBR9_9GAMM</name>
<organism evidence="2 3">
    <name type="scientific">Hydrocarboniphaga daqingensis</name>
    <dbReference type="NCBI Taxonomy" id="490188"/>
    <lineage>
        <taxon>Bacteria</taxon>
        <taxon>Pseudomonadati</taxon>
        <taxon>Pseudomonadota</taxon>
        <taxon>Gammaproteobacteria</taxon>
        <taxon>Nevskiales</taxon>
        <taxon>Nevskiaceae</taxon>
        <taxon>Hydrocarboniphaga</taxon>
    </lineage>
</organism>
<dbReference type="InterPro" id="IPR011009">
    <property type="entry name" value="Kinase-like_dom_sf"/>
</dbReference>
<feature type="domain" description="ABC1 atypical kinase-like" evidence="1">
    <location>
        <begin position="87"/>
        <end position="324"/>
    </location>
</feature>
<accession>A0A1M5PBR9</accession>
<dbReference type="OrthoDB" id="9795390at2"/>
<dbReference type="RefSeq" id="WP_072897320.1">
    <property type="nucleotide sequence ID" value="NZ_FQWZ01000004.1"/>
</dbReference>
<dbReference type="PANTHER" id="PTHR43851">
    <property type="match status" value="1"/>
</dbReference>
<dbReference type="Proteomes" id="UP000199758">
    <property type="component" value="Unassembled WGS sequence"/>
</dbReference>
<keyword evidence="2" id="KW-0808">Transferase</keyword>
<dbReference type="InterPro" id="IPR051409">
    <property type="entry name" value="Atypical_kinase_ADCK"/>
</dbReference>